<protein>
    <submittedName>
        <fullName evidence="2">Uncharacterized protein</fullName>
    </submittedName>
</protein>
<dbReference type="EMBL" id="KQ988439">
    <property type="protein sequence ID" value="KZV55846.1"/>
    <property type="molecule type" value="Genomic_DNA"/>
</dbReference>
<reference evidence="2 3" key="1">
    <citation type="journal article" date="2015" name="Proc. Natl. Acad. Sci. U.S.A.">
        <title>The resurrection genome of Boea hygrometrica: A blueprint for survival of dehydration.</title>
        <authorList>
            <person name="Xiao L."/>
            <person name="Yang G."/>
            <person name="Zhang L."/>
            <person name="Yang X."/>
            <person name="Zhao S."/>
            <person name="Ji Z."/>
            <person name="Zhou Q."/>
            <person name="Hu M."/>
            <person name="Wang Y."/>
            <person name="Chen M."/>
            <person name="Xu Y."/>
            <person name="Jin H."/>
            <person name="Xiao X."/>
            <person name="Hu G."/>
            <person name="Bao F."/>
            <person name="Hu Y."/>
            <person name="Wan P."/>
            <person name="Li L."/>
            <person name="Deng X."/>
            <person name="Kuang T."/>
            <person name="Xiang C."/>
            <person name="Zhu J.K."/>
            <person name="Oliver M.J."/>
            <person name="He Y."/>
        </authorList>
    </citation>
    <scope>NUCLEOTIDE SEQUENCE [LARGE SCALE GENOMIC DNA]</scope>
    <source>
        <strain evidence="3">cv. XS01</strain>
    </source>
</reference>
<dbReference type="AlphaFoldDB" id="A0A2Z7D9R8"/>
<evidence type="ECO:0000256" key="1">
    <source>
        <dbReference type="SAM" id="MobiDB-lite"/>
    </source>
</evidence>
<sequence>MHRVVNYHSSWARQRQVELFDPSGIRVLYHGNPGLQLVVALTQLVVPRRLGLRDAGIDQLNFHSVQLDYLMLLQMGNTDPNKTKAGNKYEVKPQYEELSKQINMQQAINQCYECMRLSRESSQLDRCNNRQIISCRLYTMVYQPGNHRHDPPVGQSQRGTQSGYQIEFVNQAQDLQNHANPTARSILRSYTSTQALTTKNRAQTTRNAHPTAHASRRTREQTFLKSFELQQPRVSTTALKQRLKWVANERVKQGESSATKVFKNRGWMRWESAVEIHGEQ</sequence>
<accession>A0A2Z7D9R8</accession>
<evidence type="ECO:0000313" key="2">
    <source>
        <dbReference type="EMBL" id="KZV55846.1"/>
    </source>
</evidence>
<feature type="region of interest" description="Disordered" evidence="1">
    <location>
        <begin position="195"/>
        <end position="219"/>
    </location>
</feature>
<feature type="compositionally biased region" description="Polar residues" evidence="1">
    <location>
        <begin position="195"/>
        <end position="208"/>
    </location>
</feature>
<organism evidence="2 3">
    <name type="scientific">Dorcoceras hygrometricum</name>
    <dbReference type="NCBI Taxonomy" id="472368"/>
    <lineage>
        <taxon>Eukaryota</taxon>
        <taxon>Viridiplantae</taxon>
        <taxon>Streptophyta</taxon>
        <taxon>Embryophyta</taxon>
        <taxon>Tracheophyta</taxon>
        <taxon>Spermatophyta</taxon>
        <taxon>Magnoliopsida</taxon>
        <taxon>eudicotyledons</taxon>
        <taxon>Gunneridae</taxon>
        <taxon>Pentapetalae</taxon>
        <taxon>asterids</taxon>
        <taxon>lamiids</taxon>
        <taxon>Lamiales</taxon>
        <taxon>Gesneriaceae</taxon>
        <taxon>Didymocarpoideae</taxon>
        <taxon>Trichosporeae</taxon>
        <taxon>Loxocarpinae</taxon>
        <taxon>Dorcoceras</taxon>
    </lineage>
</organism>
<proteinExistence type="predicted"/>
<dbReference type="Proteomes" id="UP000250235">
    <property type="component" value="Unassembled WGS sequence"/>
</dbReference>
<keyword evidence="3" id="KW-1185">Reference proteome</keyword>
<evidence type="ECO:0000313" key="3">
    <source>
        <dbReference type="Proteomes" id="UP000250235"/>
    </source>
</evidence>
<name>A0A2Z7D9R8_9LAMI</name>
<gene>
    <name evidence="2" type="ORF">F511_18836</name>
</gene>